<feature type="transmembrane region" description="Helical" evidence="1">
    <location>
        <begin position="7"/>
        <end position="32"/>
    </location>
</feature>
<reference evidence="2 3" key="1">
    <citation type="journal article" date="2013" name="Proc. Natl. Acad. Sci. U.S.A.">
        <title>Genome of an arbuscular mycorrhizal fungus provides insight into the oldest plant symbiosis.</title>
        <authorList>
            <person name="Tisserant E."/>
            <person name="Malbreil M."/>
            <person name="Kuo A."/>
            <person name="Kohler A."/>
            <person name="Symeonidi A."/>
            <person name="Balestrini R."/>
            <person name="Charron P."/>
            <person name="Duensing N."/>
            <person name="Frei Dit Frey N."/>
            <person name="Gianinazzi-Pearson V."/>
            <person name="Gilbert L.B."/>
            <person name="Handa Y."/>
            <person name="Herr J.R."/>
            <person name="Hijri M."/>
            <person name="Koul R."/>
            <person name="Kawaguchi M."/>
            <person name="Krajinski F."/>
            <person name="Lammers P.J."/>
            <person name="Masclaux F.G."/>
            <person name="Murat C."/>
            <person name="Morin E."/>
            <person name="Ndikumana S."/>
            <person name="Pagni M."/>
            <person name="Petitpierre D."/>
            <person name="Requena N."/>
            <person name="Rosikiewicz P."/>
            <person name="Riley R."/>
            <person name="Saito K."/>
            <person name="San Clemente H."/>
            <person name="Shapiro H."/>
            <person name="van Tuinen D."/>
            <person name="Becard G."/>
            <person name="Bonfante P."/>
            <person name="Paszkowski U."/>
            <person name="Shachar-Hill Y.Y."/>
            <person name="Tuskan G.A."/>
            <person name="Young P.W."/>
            <person name="Sanders I.R."/>
            <person name="Henrissat B."/>
            <person name="Rensing S.A."/>
            <person name="Grigoriev I.V."/>
            <person name="Corradi N."/>
            <person name="Roux C."/>
            <person name="Martin F."/>
        </authorList>
    </citation>
    <scope>NUCLEOTIDE SEQUENCE [LARGE SCALE GENOMIC DNA]</scope>
    <source>
        <strain evidence="2 3">DAOM 197198</strain>
    </source>
</reference>
<evidence type="ECO:0000256" key="1">
    <source>
        <dbReference type="SAM" id="Phobius"/>
    </source>
</evidence>
<evidence type="ECO:0000313" key="3">
    <source>
        <dbReference type="Proteomes" id="UP000018888"/>
    </source>
</evidence>
<sequence length="64" mass="7520">MWLHAQLVEIICTILLIISIPNLLDIFFLTFSNLLLRYYLNLILKLLASFLLLLLILIIFSKML</sequence>
<feature type="transmembrane region" description="Helical" evidence="1">
    <location>
        <begin position="38"/>
        <end position="60"/>
    </location>
</feature>
<name>A0A2P4QTF4_RHIID</name>
<comment type="caution">
    <text evidence="2">The sequence shown here is derived from an EMBL/GenBank/DDBJ whole genome shotgun (WGS) entry which is preliminary data.</text>
</comment>
<gene>
    <name evidence="2" type="ORF">GLOIN_2v1511644</name>
</gene>
<dbReference type="EMBL" id="AUPC02000014">
    <property type="protein sequence ID" value="POG80926.1"/>
    <property type="molecule type" value="Genomic_DNA"/>
</dbReference>
<reference evidence="2 3" key="2">
    <citation type="journal article" date="2018" name="New Phytol.">
        <title>High intraspecific genome diversity in the model arbuscular mycorrhizal symbiont Rhizophagus irregularis.</title>
        <authorList>
            <person name="Chen E.C.H."/>
            <person name="Morin E."/>
            <person name="Beaudet D."/>
            <person name="Noel J."/>
            <person name="Yildirir G."/>
            <person name="Ndikumana S."/>
            <person name="Charron P."/>
            <person name="St-Onge C."/>
            <person name="Giorgi J."/>
            <person name="Kruger M."/>
            <person name="Marton T."/>
            <person name="Ropars J."/>
            <person name="Grigoriev I.V."/>
            <person name="Hainaut M."/>
            <person name="Henrissat B."/>
            <person name="Roux C."/>
            <person name="Martin F."/>
            <person name="Corradi N."/>
        </authorList>
    </citation>
    <scope>NUCLEOTIDE SEQUENCE [LARGE SCALE GENOMIC DNA]</scope>
    <source>
        <strain evidence="2 3">DAOM 197198</strain>
    </source>
</reference>
<protein>
    <submittedName>
        <fullName evidence="2">Uncharacterized protein</fullName>
    </submittedName>
</protein>
<evidence type="ECO:0000313" key="2">
    <source>
        <dbReference type="EMBL" id="POG80926.1"/>
    </source>
</evidence>
<keyword evidence="1" id="KW-0472">Membrane</keyword>
<keyword evidence="1" id="KW-0812">Transmembrane</keyword>
<feature type="non-terminal residue" evidence="2">
    <location>
        <position position="64"/>
    </location>
</feature>
<organism evidence="2 3">
    <name type="scientific">Rhizophagus irregularis (strain DAOM 181602 / DAOM 197198 / MUCL 43194)</name>
    <name type="common">Arbuscular mycorrhizal fungus</name>
    <name type="synonym">Glomus intraradices</name>
    <dbReference type="NCBI Taxonomy" id="747089"/>
    <lineage>
        <taxon>Eukaryota</taxon>
        <taxon>Fungi</taxon>
        <taxon>Fungi incertae sedis</taxon>
        <taxon>Mucoromycota</taxon>
        <taxon>Glomeromycotina</taxon>
        <taxon>Glomeromycetes</taxon>
        <taxon>Glomerales</taxon>
        <taxon>Glomeraceae</taxon>
        <taxon>Rhizophagus</taxon>
    </lineage>
</organism>
<keyword evidence="1" id="KW-1133">Transmembrane helix</keyword>
<dbReference type="AlphaFoldDB" id="A0A2P4QTF4"/>
<dbReference type="Proteomes" id="UP000018888">
    <property type="component" value="Unassembled WGS sequence"/>
</dbReference>
<accession>A0A2P4QTF4</accession>
<proteinExistence type="predicted"/>
<keyword evidence="3" id="KW-1185">Reference proteome</keyword>